<organism evidence="4 5">
    <name type="scientific">Deinococcus roseus</name>
    <dbReference type="NCBI Taxonomy" id="392414"/>
    <lineage>
        <taxon>Bacteria</taxon>
        <taxon>Thermotogati</taxon>
        <taxon>Deinococcota</taxon>
        <taxon>Deinococci</taxon>
        <taxon>Deinococcales</taxon>
        <taxon>Deinococcaceae</taxon>
        <taxon>Deinococcus</taxon>
    </lineage>
</organism>
<proteinExistence type="predicted"/>
<dbReference type="PRINTS" id="PR00368">
    <property type="entry name" value="FADPNR"/>
</dbReference>
<reference evidence="5" key="1">
    <citation type="journal article" date="2019" name="Int. J. Syst. Evol. Microbiol.">
        <title>The Global Catalogue of Microorganisms (GCM) 10K type strain sequencing project: providing services to taxonomists for standard genome sequencing and annotation.</title>
        <authorList>
            <consortium name="The Broad Institute Genomics Platform"/>
            <consortium name="The Broad Institute Genome Sequencing Center for Infectious Disease"/>
            <person name="Wu L."/>
            <person name="Ma J."/>
        </authorList>
    </citation>
    <scope>NUCLEOTIDE SEQUENCE [LARGE SCALE GENOMIC DNA]</scope>
    <source>
        <strain evidence="5">JCM 14370</strain>
    </source>
</reference>
<protein>
    <submittedName>
        <fullName evidence="4">Pyridine nucleotide-disulfide oxidoreductase</fullName>
    </submittedName>
</protein>
<evidence type="ECO:0000256" key="1">
    <source>
        <dbReference type="ARBA" id="ARBA00022630"/>
    </source>
</evidence>
<name>A0ABQ2CYD3_9DEIO</name>
<dbReference type="EMBL" id="BMOD01000005">
    <property type="protein sequence ID" value="GGJ32807.1"/>
    <property type="molecule type" value="Genomic_DNA"/>
</dbReference>
<dbReference type="SUPFAM" id="SSF51905">
    <property type="entry name" value="FAD/NAD(P)-binding domain"/>
    <property type="match status" value="1"/>
</dbReference>
<dbReference type="PANTHER" id="PTHR48105">
    <property type="entry name" value="THIOREDOXIN REDUCTASE 1-RELATED-RELATED"/>
    <property type="match status" value="1"/>
</dbReference>
<dbReference type="InterPro" id="IPR050097">
    <property type="entry name" value="Ferredoxin-NADP_redctase_2"/>
</dbReference>
<dbReference type="Pfam" id="PF07992">
    <property type="entry name" value="Pyr_redox_2"/>
    <property type="match status" value="1"/>
</dbReference>
<evidence type="ECO:0000313" key="4">
    <source>
        <dbReference type="EMBL" id="GGJ32807.1"/>
    </source>
</evidence>
<dbReference type="PRINTS" id="PR00469">
    <property type="entry name" value="PNDRDTASEII"/>
</dbReference>
<keyword evidence="5" id="KW-1185">Reference proteome</keyword>
<accession>A0ABQ2CYD3</accession>
<keyword evidence="1" id="KW-0285">Flavoprotein</keyword>
<sequence length="331" mass="35871">MTETQLYDTIIIGGGPAGLTAALHLAFHKRKVLVIDRRTGPLWYTTTPLWNVPGFIGKPGVTIQKTLLKEAQEAGAESVKDSVVSVSGTEGNFTVTGEKGTYQARTLLLATGVARHHPLVNGDFEPWFKYAAKGNTYYCPDCESPELLGQDVVVIEGRNPNGAVSQATYLAEFASRVRLLLTGPTEFKPEWEEKRKKLGFEVIHGSIQDVDGAKGKVNALILDDGTRLEADAYYVSNPKFPRNDLAVQLGAETGQRGHILTGPRGQVRKAGGHDHDFIAGVWAAGDVQPQTQQVTIAMGSGNKAAVMIDQHLTHEHVRQLGKQPIQVGTDD</sequence>
<gene>
    <name evidence="4" type="ORF">GCM10008938_18730</name>
</gene>
<dbReference type="RefSeq" id="WP_189002421.1">
    <property type="nucleotide sequence ID" value="NZ_BMOD01000005.1"/>
</dbReference>
<evidence type="ECO:0000313" key="5">
    <source>
        <dbReference type="Proteomes" id="UP000632222"/>
    </source>
</evidence>
<dbReference type="InterPro" id="IPR023753">
    <property type="entry name" value="FAD/NAD-binding_dom"/>
</dbReference>
<feature type="domain" description="FAD/NAD(P)-binding" evidence="3">
    <location>
        <begin position="7"/>
        <end position="301"/>
    </location>
</feature>
<evidence type="ECO:0000256" key="2">
    <source>
        <dbReference type="ARBA" id="ARBA00023002"/>
    </source>
</evidence>
<evidence type="ECO:0000259" key="3">
    <source>
        <dbReference type="Pfam" id="PF07992"/>
    </source>
</evidence>
<dbReference type="InterPro" id="IPR036188">
    <property type="entry name" value="FAD/NAD-bd_sf"/>
</dbReference>
<dbReference type="Gene3D" id="3.50.50.60">
    <property type="entry name" value="FAD/NAD(P)-binding domain"/>
    <property type="match status" value="2"/>
</dbReference>
<comment type="caution">
    <text evidence="4">The sequence shown here is derived from an EMBL/GenBank/DDBJ whole genome shotgun (WGS) entry which is preliminary data.</text>
</comment>
<dbReference type="Proteomes" id="UP000632222">
    <property type="component" value="Unassembled WGS sequence"/>
</dbReference>
<keyword evidence="2" id="KW-0560">Oxidoreductase</keyword>